<dbReference type="InterPro" id="IPR036849">
    <property type="entry name" value="Enolase-like_C_sf"/>
</dbReference>
<dbReference type="InterPro" id="IPR029017">
    <property type="entry name" value="Enolase-like_N"/>
</dbReference>
<keyword evidence="2" id="KW-0479">Metal-binding</keyword>
<comment type="cofactor">
    <cofactor evidence="1">
        <name>Mg(2+)</name>
        <dbReference type="ChEBI" id="CHEBI:18420"/>
    </cofactor>
</comment>
<organism evidence="4 5">
    <name type="scientific">Martelella alba</name>
    <dbReference type="NCBI Taxonomy" id="2590451"/>
    <lineage>
        <taxon>Bacteria</taxon>
        <taxon>Pseudomonadati</taxon>
        <taxon>Pseudomonadota</taxon>
        <taxon>Alphaproteobacteria</taxon>
        <taxon>Hyphomicrobiales</taxon>
        <taxon>Aurantimonadaceae</taxon>
        <taxon>Martelella</taxon>
    </lineage>
</organism>
<evidence type="ECO:0000256" key="3">
    <source>
        <dbReference type="ARBA" id="ARBA00022842"/>
    </source>
</evidence>
<accession>A0ABY2SE96</accession>
<dbReference type="Gene3D" id="3.30.390.10">
    <property type="entry name" value="Enolase-like, N-terminal domain"/>
    <property type="match status" value="1"/>
</dbReference>
<dbReference type="SUPFAM" id="SSF54826">
    <property type="entry name" value="Enolase N-terminal domain-like"/>
    <property type="match status" value="1"/>
</dbReference>
<dbReference type="EMBL" id="SZPQ01000053">
    <property type="protein sequence ID" value="TKI03058.1"/>
    <property type="molecule type" value="Genomic_DNA"/>
</dbReference>
<reference evidence="4 5" key="1">
    <citation type="submission" date="2019-04" db="EMBL/GenBank/DDBJ databases">
        <authorList>
            <person name="Li M."/>
            <person name="Gao C."/>
        </authorList>
    </citation>
    <scope>NUCLEOTIDE SEQUENCE [LARGE SCALE GENOMIC DNA]</scope>
    <source>
        <strain evidence="4 5">BGMRC 2031</strain>
    </source>
</reference>
<sequence length="247" mass="26629">MNPSQSDNYNTKKILTDTDKVNHECITKIYLSSVNVLLKKTVSNATILTGKQKELSAVSLLKAEIGTGHGLKGLGFTTPPRVRKVAQFVLACEVVPAILGKDHCNIAKLWMKLVWASASVGRSGLSAQAIATINTMRRHLTSKQAGLTLAKQPDSLHDAVPCDNTSGGYLQASMEEMMGAADRSLERGMSGIKITAGHPDRQEDVLQTAASWSYVGEGNALLSGANPYSMKKLRLARVKCMLLADLY</sequence>
<evidence type="ECO:0000256" key="2">
    <source>
        <dbReference type="ARBA" id="ARBA00022723"/>
    </source>
</evidence>
<gene>
    <name evidence="4" type="ORF">FCN80_22995</name>
</gene>
<dbReference type="RefSeq" id="WP_136992673.1">
    <property type="nucleotide sequence ID" value="NZ_SZPQ01000053.1"/>
</dbReference>
<dbReference type="PANTHER" id="PTHR13794:SF58">
    <property type="entry name" value="MITOCHONDRIAL ENOLASE SUPERFAMILY MEMBER 1"/>
    <property type="match status" value="1"/>
</dbReference>
<keyword evidence="5" id="KW-1185">Reference proteome</keyword>
<evidence type="ECO:0000256" key="1">
    <source>
        <dbReference type="ARBA" id="ARBA00001946"/>
    </source>
</evidence>
<evidence type="ECO:0000313" key="4">
    <source>
        <dbReference type="EMBL" id="TKI03058.1"/>
    </source>
</evidence>
<dbReference type="InterPro" id="IPR046945">
    <property type="entry name" value="RHMD-like"/>
</dbReference>
<dbReference type="Proteomes" id="UP000305202">
    <property type="component" value="Unassembled WGS sequence"/>
</dbReference>
<proteinExistence type="predicted"/>
<name>A0ABY2SE96_9HYPH</name>
<keyword evidence="3" id="KW-0460">Magnesium</keyword>
<dbReference type="PANTHER" id="PTHR13794">
    <property type="entry name" value="ENOLASE SUPERFAMILY, MANDELATE RACEMASE"/>
    <property type="match status" value="1"/>
</dbReference>
<dbReference type="Gene3D" id="3.20.20.120">
    <property type="entry name" value="Enolase-like C-terminal domain"/>
    <property type="match status" value="1"/>
</dbReference>
<comment type="caution">
    <text evidence="4">The sequence shown here is derived from an EMBL/GenBank/DDBJ whole genome shotgun (WGS) entry which is preliminary data.</text>
</comment>
<protein>
    <submittedName>
        <fullName evidence="4">Uncharacterized protein</fullName>
    </submittedName>
</protein>
<evidence type="ECO:0000313" key="5">
    <source>
        <dbReference type="Proteomes" id="UP000305202"/>
    </source>
</evidence>